<evidence type="ECO:0000313" key="3">
    <source>
        <dbReference type="EMBL" id="MBC3806302.1"/>
    </source>
</evidence>
<keyword evidence="1" id="KW-1133">Transmembrane helix</keyword>
<feature type="transmembrane region" description="Helical" evidence="1">
    <location>
        <begin position="87"/>
        <end position="110"/>
    </location>
</feature>
<dbReference type="Pfam" id="PF06580">
    <property type="entry name" value="His_kinase"/>
    <property type="match status" value="1"/>
</dbReference>
<keyword evidence="1" id="KW-0812">Transmembrane</keyword>
<dbReference type="PANTHER" id="PTHR34220:SF9">
    <property type="entry name" value="SIGNAL TRANSDUCTION HISTIDINE KINASE INTERNAL REGION DOMAIN-CONTAINING PROTEIN"/>
    <property type="match status" value="1"/>
</dbReference>
<feature type="transmembrane region" description="Helical" evidence="1">
    <location>
        <begin position="60"/>
        <end position="81"/>
    </location>
</feature>
<organism evidence="3 4">
    <name type="scientific">Undibacterium seohonense</name>
    <dbReference type="NCBI Taxonomy" id="1344950"/>
    <lineage>
        <taxon>Bacteria</taxon>
        <taxon>Pseudomonadati</taxon>
        <taxon>Pseudomonadota</taxon>
        <taxon>Betaproteobacteria</taxon>
        <taxon>Burkholderiales</taxon>
        <taxon>Oxalobacteraceae</taxon>
        <taxon>Undibacterium</taxon>
    </lineage>
</organism>
<feature type="transmembrane region" description="Helical" evidence="1">
    <location>
        <begin position="122"/>
        <end position="144"/>
    </location>
</feature>
<proteinExistence type="predicted"/>
<dbReference type="Gene3D" id="3.30.565.10">
    <property type="entry name" value="Histidine kinase-like ATPase, C-terminal domain"/>
    <property type="match status" value="1"/>
</dbReference>
<dbReference type="EMBL" id="JACOFW010000002">
    <property type="protein sequence ID" value="MBC3806302.1"/>
    <property type="molecule type" value="Genomic_DNA"/>
</dbReference>
<evidence type="ECO:0000259" key="2">
    <source>
        <dbReference type="SMART" id="SM00387"/>
    </source>
</evidence>
<evidence type="ECO:0000256" key="1">
    <source>
        <dbReference type="SAM" id="Phobius"/>
    </source>
</evidence>
<protein>
    <submittedName>
        <fullName evidence="3">Histidine kinase</fullName>
    </submittedName>
</protein>
<dbReference type="SMART" id="SM00387">
    <property type="entry name" value="HATPase_c"/>
    <property type="match status" value="1"/>
</dbReference>
<name>A0ABR6X070_9BURK</name>
<dbReference type="InterPro" id="IPR036890">
    <property type="entry name" value="HATPase_C_sf"/>
</dbReference>
<keyword evidence="3" id="KW-0418">Kinase</keyword>
<feature type="transmembrane region" description="Helical" evidence="1">
    <location>
        <begin position="159"/>
        <end position="181"/>
    </location>
</feature>
<dbReference type="PANTHER" id="PTHR34220">
    <property type="entry name" value="SENSOR HISTIDINE KINASE YPDA"/>
    <property type="match status" value="1"/>
</dbReference>
<dbReference type="InterPro" id="IPR050640">
    <property type="entry name" value="Bact_2-comp_sensor_kinase"/>
</dbReference>
<accession>A0ABR6X070</accession>
<sequence>MSAWYKEWNDELLDVLLRPERANLITIAWRRKMAARLVALSEIERTQLHQFCMTYQGTKLWLSVLKLSIVFSCLGCILYVVKTKLPLLLAIAVSNLLGWMFVFALMGIWFNYRRISRYRFRISLSAVRGVLIGFFGATAVSSLVQGKDIVASILKNGPMALAVAAIMGAVYMLLVGIVAGWRNQGYEVITAQLALAAEREKNARQESESQLRLLRAQIEPHFLFNTLGAVQQLAETTAPKAAELTANLIVFLRACMSDMRSEHNHLSEEFRLIRAYLEVMRARMGSRLTFQLHLPDDMQDIIVPSMMLLTLVENAIKHGIEPALRGGNIDIAARYVGTEIAIAVSDNGVGLSDVPSQGIGLQNVRDRLRLQYGERALLTVAESDDGGVIAEVRFPYQLKTELFGQ</sequence>
<keyword evidence="1" id="KW-0472">Membrane</keyword>
<reference evidence="3 4" key="1">
    <citation type="submission" date="2020-08" db="EMBL/GenBank/DDBJ databases">
        <title>Novel species isolated from subtropical streams in China.</title>
        <authorList>
            <person name="Lu H."/>
        </authorList>
    </citation>
    <scope>NUCLEOTIDE SEQUENCE [LARGE SCALE GENOMIC DNA]</scope>
    <source>
        <strain evidence="3 4">KACC 16656</strain>
    </source>
</reference>
<dbReference type="Pfam" id="PF02518">
    <property type="entry name" value="HATPase_c"/>
    <property type="match status" value="1"/>
</dbReference>
<dbReference type="GO" id="GO:0016301">
    <property type="term" value="F:kinase activity"/>
    <property type="evidence" value="ECO:0007669"/>
    <property type="project" value="UniProtKB-KW"/>
</dbReference>
<dbReference type="SUPFAM" id="SSF55874">
    <property type="entry name" value="ATPase domain of HSP90 chaperone/DNA topoisomerase II/histidine kinase"/>
    <property type="match status" value="1"/>
</dbReference>
<keyword evidence="3" id="KW-0808">Transferase</keyword>
<dbReference type="Proteomes" id="UP000648257">
    <property type="component" value="Unassembled WGS sequence"/>
</dbReference>
<keyword evidence="4" id="KW-1185">Reference proteome</keyword>
<evidence type="ECO:0000313" key="4">
    <source>
        <dbReference type="Proteomes" id="UP000648257"/>
    </source>
</evidence>
<dbReference type="RefSeq" id="WP_186921276.1">
    <property type="nucleotide sequence ID" value="NZ_JACOFW010000002.1"/>
</dbReference>
<dbReference type="InterPro" id="IPR003594">
    <property type="entry name" value="HATPase_dom"/>
</dbReference>
<dbReference type="InterPro" id="IPR010559">
    <property type="entry name" value="Sig_transdc_His_kin_internal"/>
</dbReference>
<feature type="domain" description="Histidine kinase/HSP90-like ATPase" evidence="2">
    <location>
        <begin position="303"/>
        <end position="398"/>
    </location>
</feature>
<gene>
    <name evidence="3" type="ORF">H8K52_02945</name>
</gene>
<comment type="caution">
    <text evidence="3">The sequence shown here is derived from an EMBL/GenBank/DDBJ whole genome shotgun (WGS) entry which is preliminary data.</text>
</comment>